<proteinExistence type="predicted"/>
<comment type="caution">
    <text evidence="2">The sequence shown here is derived from an EMBL/GenBank/DDBJ whole genome shotgun (WGS) entry which is preliminary data.</text>
</comment>
<gene>
    <name evidence="2" type="ORF">WB403_43785</name>
</gene>
<evidence type="ECO:0000313" key="2">
    <source>
        <dbReference type="EMBL" id="MEI5616040.1"/>
    </source>
</evidence>
<feature type="region of interest" description="Disordered" evidence="1">
    <location>
        <begin position="1"/>
        <end position="40"/>
    </location>
</feature>
<evidence type="ECO:0000256" key="1">
    <source>
        <dbReference type="SAM" id="MobiDB-lite"/>
    </source>
</evidence>
<reference evidence="2 3" key="1">
    <citation type="submission" date="2024-03" db="EMBL/GenBank/DDBJ databases">
        <title>First Report of Pectobacterium brasiliscabiei causing potato scab in china.</title>
        <authorList>
            <person name="Handique U."/>
        </authorList>
    </citation>
    <scope>NUCLEOTIDE SEQUENCE [LARGE SCALE GENOMIC DNA]</scope>
    <source>
        <strain evidence="2 3">ZRIMU1503</strain>
    </source>
</reference>
<organism evidence="2 3">
    <name type="scientific">Streptomyces brasiliscabiei</name>
    <dbReference type="NCBI Taxonomy" id="2736302"/>
    <lineage>
        <taxon>Bacteria</taxon>
        <taxon>Bacillati</taxon>
        <taxon>Actinomycetota</taxon>
        <taxon>Actinomycetes</taxon>
        <taxon>Kitasatosporales</taxon>
        <taxon>Streptomycetaceae</taxon>
        <taxon>Streptomyces</taxon>
    </lineage>
</organism>
<protein>
    <submittedName>
        <fullName evidence="2">Uncharacterized protein</fullName>
    </submittedName>
</protein>
<accession>A0ABU8GS75</accession>
<dbReference type="Proteomes" id="UP001365781">
    <property type="component" value="Unassembled WGS sequence"/>
</dbReference>
<sequence length="40" mass="4466">MAPTRRHHERLTPSLTRLAPRPDRPPVGLDPAVEAKALEL</sequence>
<evidence type="ECO:0000313" key="3">
    <source>
        <dbReference type="Proteomes" id="UP001365781"/>
    </source>
</evidence>
<dbReference type="EMBL" id="JBBAYM010000045">
    <property type="protein sequence ID" value="MEI5616040.1"/>
    <property type="molecule type" value="Genomic_DNA"/>
</dbReference>
<dbReference type="RefSeq" id="WP_336536361.1">
    <property type="nucleotide sequence ID" value="NZ_JBBAYL010000013.1"/>
</dbReference>
<name>A0ABU8GS75_9ACTN</name>
<keyword evidence="3" id="KW-1185">Reference proteome</keyword>